<keyword evidence="1" id="KW-1133">Transmembrane helix</keyword>
<evidence type="ECO:0000313" key="3">
    <source>
        <dbReference type="EMBL" id="CDY48823.1"/>
    </source>
</evidence>
<reference evidence="2" key="3">
    <citation type="submission" date="2021-01" db="EMBL/GenBank/DDBJ databases">
        <authorList>
            <consortium name="Genoscope - CEA"/>
            <person name="William W."/>
        </authorList>
    </citation>
    <scope>NUCLEOTIDE SEQUENCE</scope>
</reference>
<dbReference type="Proteomes" id="UP001295469">
    <property type="component" value="Chromosome C01"/>
</dbReference>
<organism evidence="3 4">
    <name type="scientific">Brassica napus</name>
    <name type="common">Rape</name>
    <dbReference type="NCBI Taxonomy" id="3708"/>
    <lineage>
        <taxon>Eukaryota</taxon>
        <taxon>Viridiplantae</taxon>
        <taxon>Streptophyta</taxon>
        <taxon>Embryophyta</taxon>
        <taxon>Tracheophyta</taxon>
        <taxon>Spermatophyta</taxon>
        <taxon>Magnoliopsida</taxon>
        <taxon>eudicotyledons</taxon>
        <taxon>Gunneridae</taxon>
        <taxon>Pentapetalae</taxon>
        <taxon>rosids</taxon>
        <taxon>malvids</taxon>
        <taxon>Brassicales</taxon>
        <taxon>Brassicaceae</taxon>
        <taxon>Brassiceae</taxon>
        <taxon>Brassica</taxon>
    </lineage>
</organism>
<accession>A0A078II76</accession>
<name>A0A078II76_BRANA</name>
<evidence type="ECO:0000256" key="1">
    <source>
        <dbReference type="SAM" id="Phobius"/>
    </source>
</evidence>
<keyword evidence="1" id="KW-0472">Membrane</keyword>
<dbReference type="AlphaFoldDB" id="A0A078II76"/>
<keyword evidence="4" id="KW-1185">Reference proteome</keyword>
<dbReference type="EMBL" id="LK032795">
    <property type="protein sequence ID" value="CDY48823.1"/>
    <property type="molecule type" value="Genomic_DNA"/>
</dbReference>
<dbReference type="Gramene" id="CDY48823">
    <property type="protein sequence ID" value="CDY48823"/>
    <property type="gene ID" value="GSBRNA2T00091845001"/>
</dbReference>
<dbReference type="Proteomes" id="UP000028999">
    <property type="component" value="Unassembled WGS sequence"/>
</dbReference>
<sequence length="142" mass="17225">MVREANYVMIMEVVKGEKEWHGGVYWYSPASSYPWQHGHLQDNKKYVLSPLVLEYFFLFVSGLRVQDKRNAMKKNIEKIYKRIYIPCFAHDYNIGKEDGCFWSGERWTNWCFWRRFGLRRADGVLLVKCLFRHTQRLTCKWE</sequence>
<dbReference type="EMBL" id="HG994365">
    <property type="protein sequence ID" value="CAF2076067.1"/>
    <property type="molecule type" value="Genomic_DNA"/>
</dbReference>
<protein>
    <submittedName>
        <fullName evidence="2">(rape) hypothetical protein</fullName>
    </submittedName>
    <submittedName>
        <fullName evidence="3">BnaC01g43310D protein</fullName>
    </submittedName>
</protein>
<feature type="transmembrane region" description="Helical" evidence="1">
    <location>
        <begin position="46"/>
        <end position="65"/>
    </location>
</feature>
<proteinExistence type="predicted"/>
<gene>
    <name evidence="3" type="primary">BnaC01g43310D</name>
    <name evidence="2" type="ORF">DARMORV10_C01P38540.1</name>
    <name evidence="3" type="ORF">GSBRNA2T00091845001</name>
</gene>
<evidence type="ECO:0000313" key="2">
    <source>
        <dbReference type="EMBL" id="CAF2076067.1"/>
    </source>
</evidence>
<reference evidence="3 4" key="1">
    <citation type="journal article" date="2014" name="Science">
        <title>Plant genetics. Early allopolyploid evolution in the post-Neolithic Brassica napus oilseed genome.</title>
        <authorList>
            <person name="Chalhoub B."/>
            <person name="Denoeud F."/>
            <person name="Liu S."/>
            <person name="Parkin I.A."/>
            <person name="Tang H."/>
            <person name="Wang X."/>
            <person name="Chiquet J."/>
            <person name="Belcram H."/>
            <person name="Tong C."/>
            <person name="Samans B."/>
            <person name="Correa M."/>
            <person name="Da Silva C."/>
            <person name="Just J."/>
            <person name="Falentin C."/>
            <person name="Koh C.S."/>
            <person name="Le Clainche I."/>
            <person name="Bernard M."/>
            <person name="Bento P."/>
            <person name="Noel B."/>
            <person name="Labadie K."/>
            <person name="Alberti A."/>
            <person name="Charles M."/>
            <person name="Arnaud D."/>
            <person name="Guo H."/>
            <person name="Daviaud C."/>
            <person name="Alamery S."/>
            <person name="Jabbari K."/>
            <person name="Zhao M."/>
            <person name="Edger P.P."/>
            <person name="Chelaifa H."/>
            <person name="Tack D."/>
            <person name="Lassalle G."/>
            <person name="Mestiri I."/>
            <person name="Schnel N."/>
            <person name="Le Paslier M.C."/>
            <person name="Fan G."/>
            <person name="Renault V."/>
            <person name="Bayer P.E."/>
            <person name="Golicz A.A."/>
            <person name="Manoli S."/>
            <person name="Lee T.H."/>
            <person name="Thi V.H."/>
            <person name="Chalabi S."/>
            <person name="Hu Q."/>
            <person name="Fan C."/>
            <person name="Tollenaere R."/>
            <person name="Lu Y."/>
            <person name="Battail C."/>
            <person name="Shen J."/>
            <person name="Sidebottom C.H."/>
            <person name="Wang X."/>
            <person name="Canaguier A."/>
            <person name="Chauveau A."/>
            <person name="Berard A."/>
            <person name="Deniot G."/>
            <person name="Guan M."/>
            <person name="Liu Z."/>
            <person name="Sun F."/>
            <person name="Lim Y.P."/>
            <person name="Lyons E."/>
            <person name="Town C.D."/>
            <person name="Bancroft I."/>
            <person name="Wang X."/>
            <person name="Meng J."/>
            <person name="Ma J."/>
            <person name="Pires J.C."/>
            <person name="King G.J."/>
            <person name="Brunel D."/>
            <person name="Delourme R."/>
            <person name="Renard M."/>
            <person name="Aury J.M."/>
            <person name="Adams K.L."/>
            <person name="Batley J."/>
            <person name="Snowdon R.J."/>
            <person name="Tost J."/>
            <person name="Edwards D."/>
            <person name="Zhou Y."/>
            <person name="Hua W."/>
            <person name="Sharpe A.G."/>
            <person name="Paterson A.H."/>
            <person name="Guan C."/>
            <person name="Wincker P."/>
        </authorList>
    </citation>
    <scope>NUCLEOTIDE SEQUENCE [LARGE SCALE GENOMIC DNA]</scope>
    <source>
        <strain evidence="4">cv. Darmor-bzh</strain>
    </source>
</reference>
<reference evidence="3" key="2">
    <citation type="submission" date="2014-06" db="EMBL/GenBank/DDBJ databases">
        <authorList>
            <person name="Genoscope - CEA"/>
        </authorList>
    </citation>
    <scope>NUCLEOTIDE SEQUENCE</scope>
</reference>
<evidence type="ECO:0000313" key="4">
    <source>
        <dbReference type="Proteomes" id="UP000028999"/>
    </source>
</evidence>
<dbReference type="PaxDb" id="3708-A0A078II76"/>
<keyword evidence="1" id="KW-0812">Transmembrane</keyword>